<dbReference type="InterPro" id="IPR035903">
    <property type="entry name" value="HesB-like_dom_sf"/>
</dbReference>
<dbReference type="SUPFAM" id="SSF89360">
    <property type="entry name" value="HesB-like domain"/>
    <property type="match status" value="1"/>
</dbReference>
<dbReference type="Pfam" id="PF01521">
    <property type="entry name" value="Fe-S_biosyn"/>
    <property type="match status" value="1"/>
</dbReference>
<evidence type="ECO:0000259" key="2">
    <source>
        <dbReference type="Pfam" id="PF01521"/>
    </source>
</evidence>
<reference evidence="3" key="2">
    <citation type="submission" date="2020-09" db="EMBL/GenBank/DDBJ databases">
        <authorList>
            <person name="Sun Q."/>
            <person name="Zhou Y."/>
        </authorList>
    </citation>
    <scope>NUCLEOTIDE SEQUENCE</scope>
    <source>
        <strain evidence="3">CGMCC 1.15758</strain>
    </source>
</reference>
<dbReference type="GO" id="GO:0005737">
    <property type="term" value="C:cytoplasm"/>
    <property type="evidence" value="ECO:0007669"/>
    <property type="project" value="TreeGrafter"/>
</dbReference>
<dbReference type="PANTHER" id="PTHR10072">
    <property type="entry name" value="IRON-SULFUR CLUSTER ASSEMBLY PROTEIN"/>
    <property type="match status" value="1"/>
</dbReference>
<comment type="caution">
    <text evidence="3">The sequence shown here is derived from an EMBL/GenBank/DDBJ whole genome shotgun (WGS) entry which is preliminary data.</text>
</comment>
<protein>
    <submittedName>
        <fullName evidence="3">Heme biosynthesis protein HemY</fullName>
    </submittedName>
</protein>
<evidence type="ECO:0000256" key="1">
    <source>
        <dbReference type="ARBA" id="ARBA00006718"/>
    </source>
</evidence>
<dbReference type="GO" id="GO:0016226">
    <property type="term" value="P:iron-sulfur cluster assembly"/>
    <property type="evidence" value="ECO:0007669"/>
    <property type="project" value="InterPro"/>
</dbReference>
<dbReference type="AlphaFoldDB" id="A0A8J2Z4A9"/>
<dbReference type="OrthoDB" id="9801228at2"/>
<reference evidence="3" key="1">
    <citation type="journal article" date="2014" name="Int. J. Syst. Evol. Microbiol.">
        <title>Complete genome sequence of Corynebacterium casei LMG S-19264T (=DSM 44701T), isolated from a smear-ripened cheese.</title>
        <authorList>
            <consortium name="US DOE Joint Genome Institute (JGI-PGF)"/>
            <person name="Walter F."/>
            <person name="Albersmeier A."/>
            <person name="Kalinowski J."/>
            <person name="Ruckert C."/>
        </authorList>
    </citation>
    <scope>NUCLEOTIDE SEQUENCE</scope>
    <source>
        <strain evidence="3">CGMCC 1.15758</strain>
    </source>
</reference>
<gene>
    <name evidence="3" type="ORF">GCM10010995_12950</name>
</gene>
<dbReference type="InterPro" id="IPR000361">
    <property type="entry name" value="ATAP_core_dom"/>
</dbReference>
<dbReference type="InterPro" id="IPR016092">
    <property type="entry name" value="ATAP"/>
</dbReference>
<evidence type="ECO:0000313" key="3">
    <source>
        <dbReference type="EMBL" id="GGF97122.1"/>
    </source>
</evidence>
<accession>A0A8J2Z4A9</accession>
<dbReference type="InterPro" id="IPR050322">
    <property type="entry name" value="Fe-S_cluster_asmbl/transfer"/>
</dbReference>
<dbReference type="EMBL" id="BMJS01000011">
    <property type="protein sequence ID" value="GGF97122.1"/>
    <property type="molecule type" value="Genomic_DNA"/>
</dbReference>
<organism evidence="3 4">
    <name type="scientific">Cysteiniphilum litorale</name>
    <dbReference type="NCBI Taxonomy" id="2056700"/>
    <lineage>
        <taxon>Bacteria</taxon>
        <taxon>Pseudomonadati</taxon>
        <taxon>Pseudomonadota</taxon>
        <taxon>Gammaproteobacteria</taxon>
        <taxon>Thiotrichales</taxon>
        <taxon>Fastidiosibacteraceae</taxon>
        <taxon>Cysteiniphilum</taxon>
    </lineage>
</organism>
<dbReference type="Gene3D" id="2.60.300.12">
    <property type="entry name" value="HesB-like domain"/>
    <property type="match status" value="1"/>
</dbReference>
<dbReference type="Proteomes" id="UP000636949">
    <property type="component" value="Unassembled WGS sequence"/>
</dbReference>
<name>A0A8J2Z4A9_9GAMM</name>
<keyword evidence="4" id="KW-1185">Reference proteome</keyword>
<dbReference type="PANTHER" id="PTHR10072:SF41">
    <property type="entry name" value="IRON-SULFUR CLUSTER ASSEMBLY 1 HOMOLOG, MITOCHONDRIAL"/>
    <property type="match status" value="1"/>
</dbReference>
<evidence type="ECO:0000313" key="4">
    <source>
        <dbReference type="Proteomes" id="UP000636949"/>
    </source>
</evidence>
<proteinExistence type="inferred from homology"/>
<dbReference type="GO" id="GO:0051537">
    <property type="term" value="F:2 iron, 2 sulfur cluster binding"/>
    <property type="evidence" value="ECO:0007669"/>
    <property type="project" value="TreeGrafter"/>
</dbReference>
<feature type="domain" description="Core" evidence="2">
    <location>
        <begin position="13"/>
        <end position="113"/>
    </location>
</feature>
<dbReference type="RefSeq" id="WP_117002336.1">
    <property type="nucleotide sequence ID" value="NZ_BMJS01000011.1"/>
</dbReference>
<comment type="similarity">
    <text evidence="1">Belongs to the HesB/IscA family.</text>
</comment>
<sequence length="123" mass="13624">MIEKFDPKREQPVTFTQAALAHFKNHLAKTQSLAIKIGITTTGCSGLAYVVEPVKEIPEGFIKIDEEGVLFFVDPKALQYVNGLEIDHVKRELGLSQLVYNNPNESARCGCGESFTVQQEGLK</sequence>
<dbReference type="NCBIfam" id="TIGR00049">
    <property type="entry name" value="iron-sulfur cluster assembly accessory protein"/>
    <property type="match status" value="1"/>
</dbReference>